<dbReference type="EMBL" id="GBRH01235250">
    <property type="protein sequence ID" value="JAD62645.1"/>
    <property type="molecule type" value="Transcribed_RNA"/>
</dbReference>
<sequence length="37" mass="4382">MHKSHVYESRTIFFLFSSPLEFNRSFSKSQKKTLCLG</sequence>
<organism evidence="1">
    <name type="scientific">Arundo donax</name>
    <name type="common">Giant reed</name>
    <name type="synonym">Donax arundinaceus</name>
    <dbReference type="NCBI Taxonomy" id="35708"/>
    <lineage>
        <taxon>Eukaryota</taxon>
        <taxon>Viridiplantae</taxon>
        <taxon>Streptophyta</taxon>
        <taxon>Embryophyta</taxon>
        <taxon>Tracheophyta</taxon>
        <taxon>Spermatophyta</taxon>
        <taxon>Magnoliopsida</taxon>
        <taxon>Liliopsida</taxon>
        <taxon>Poales</taxon>
        <taxon>Poaceae</taxon>
        <taxon>PACMAD clade</taxon>
        <taxon>Arundinoideae</taxon>
        <taxon>Arundineae</taxon>
        <taxon>Arundo</taxon>
    </lineage>
</organism>
<accession>A0A0A9BN62</accession>
<evidence type="ECO:0000313" key="1">
    <source>
        <dbReference type="EMBL" id="JAD62645.1"/>
    </source>
</evidence>
<name>A0A0A9BN62_ARUDO</name>
<protein>
    <submittedName>
        <fullName evidence="1">Uncharacterized protein</fullName>
    </submittedName>
</protein>
<proteinExistence type="predicted"/>
<reference evidence="1" key="1">
    <citation type="submission" date="2014-09" db="EMBL/GenBank/DDBJ databases">
        <authorList>
            <person name="Magalhaes I.L.F."/>
            <person name="Oliveira U."/>
            <person name="Santos F.R."/>
            <person name="Vidigal T.H.D.A."/>
            <person name="Brescovit A.D."/>
            <person name="Santos A.J."/>
        </authorList>
    </citation>
    <scope>NUCLEOTIDE SEQUENCE</scope>
    <source>
        <tissue evidence="1">Shoot tissue taken approximately 20 cm above the soil surface</tissue>
    </source>
</reference>
<reference evidence="1" key="2">
    <citation type="journal article" date="2015" name="Data Brief">
        <title>Shoot transcriptome of the giant reed, Arundo donax.</title>
        <authorList>
            <person name="Barrero R.A."/>
            <person name="Guerrero F.D."/>
            <person name="Moolhuijzen P."/>
            <person name="Goolsby J.A."/>
            <person name="Tidwell J."/>
            <person name="Bellgard S.E."/>
            <person name="Bellgard M.I."/>
        </authorList>
    </citation>
    <scope>NUCLEOTIDE SEQUENCE</scope>
    <source>
        <tissue evidence="1">Shoot tissue taken approximately 20 cm above the soil surface</tissue>
    </source>
</reference>
<dbReference type="AlphaFoldDB" id="A0A0A9BN62"/>